<dbReference type="Pfam" id="PF05572">
    <property type="entry name" value="Peptidase_M43"/>
    <property type="match status" value="1"/>
</dbReference>
<evidence type="ECO:0000313" key="11">
    <source>
        <dbReference type="EMBL" id="KXJ87381.1"/>
    </source>
</evidence>
<dbReference type="SUPFAM" id="SSF55486">
    <property type="entry name" value="Metalloproteases ('zincins'), catalytic domain"/>
    <property type="match status" value="1"/>
</dbReference>
<evidence type="ECO:0000259" key="10">
    <source>
        <dbReference type="Pfam" id="PF05572"/>
    </source>
</evidence>
<evidence type="ECO:0000256" key="6">
    <source>
        <dbReference type="ARBA" id="ARBA00022801"/>
    </source>
</evidence>
<evidence type="ECO:0000256" key="1">
    <source>
        <dbReference type="ARBA" id="ARBA00003174"/>
    </source>
</evidence>
<keyword evidence="8" id="KW-0482">Metalloprotease</keyword>
<evidence type="ECO:0000256" key="9">
    <source>
        <dbReference type="ARBA" id="ARBA00023157"/>
    </source>
</evidence>
<feature type="non-terminal residue" evidence="11">
    <location>
        <position position="219"/>
    </location>
</feature>
<dbReference type="EMBL" id="KQ964263">
    <property type="protein sequence ID" value="KXJ87381.1"/>
    <property type="molecule type" value="Genomic_DNA"/>
</dbReference>
<dbReference type="Gene3D" id="3.40.390.10">
    <property type="entry name" value="Collagenase (Catalytic Domain)"/>
    <property type="match status" value="1"/>
</dbReference>
<organism evidence="11 12">
    <name type="scientific">Microdochium bolleyi</name>
    <dbReference type="NCBI Taxonomy" id="196109"/>
    <lineage>
        <taxon>Eukaryota</taxon>
        <taxon>Fungi</taxon>
        <taxon>Dikarya</taxon>
        <taxon>Ascomycota</taxon>
        <taxon>Pezizomycotina</taxon>
        <taxon>Sordariomycetes</taxon>
        <taxon>Xylariomycetidae</taxon>
        <taxon>Xylariales</taxon>
        <taxon>Microdochiaceae</taxon>
        <taxon>Microdochium</taxon>
    </lineage>
</organism>
<evidence type="ECO:0000313" key="12">
    <source>
        <dbReference type="Proteomes" id="UP000070501"/>
    </source>
</evidence>
<keyword evidence="4" id="KW-0479">Metal-binding</keyword>
<protein>
    <recommendedName>
        <fullName evidence="10">Peptidase M43 pregnancy-associated plasma-A domain-containing protein</fullName>
    </recommendedName>
</protein>
<dbReference type="InterPro" id="IPR008754">
    <property type="entry name" value="Peptidase_M43"/>
</dbReference>
<dbReference type="GO" id="GO:0046872">
    <property type="term" value="F:metal ion binding"/>
    <property type="evidence" value="ECO:0007669"/>
    <property type="project" value="UniProtKB-KW"/>
</dbReference>
<keyword evidence="6" id="KW-0378">Hydrolase</keyword>
<dbReference type="Proteomes" id="UP000070501">
    <property type="component" value="Unassembled WGS sequence"/>
</dbReference>
<sequence length="219" mass="24050">INVQMFLHAAIPTNATADYVSEAMLRKQFEVIQAAYKPHDIHFTLGGTSRTVQDNITTYAATENDNSIRTGDYMTLHIFVYASMPFLGQANFPDPSRPKSDGWLDAVHINAAGLPGGSRAGYDLGRTAVHEVGHWFGLFHPFGGQCDNEDTGDFVADTPRQQDPTRPADGCPAAKDTCPTVPGLDNVHNYMDYSIDSCKVLFTPGQEVRMHNLFNSVRA</sequence>
<reference evidence="12" key="1">
    <citation type="submission" date="2016-02" db="EMBL/GenBank/DDBJ databases">
        <title>Draft genome sequence of Microdochium bolleyi, a fungal endophyte of beachgrass.</title>
        <authorList>
            <consortium name="DOE Joint Genome Institute"/>
            <person name="David A.S."/>
            <person name="May G."/>
            <person name="Haridas S."/>
            <person name="Lim J."/>
            <person name="Wang M."/>
            <person name="Labutti K."/>
            <person name="Lipzen A."/>
            <person name="Barry K."/>
            <person name="Grigoriev I.V."/>
        </authorList>
    </citation>
    <scope>NUCLEOTIDE SEQUENCE [LARGE SCALE GENOMIC DNA]</scope>
    <source>
        <strain evidence="12">J235TASD1</strain>
    </source>
</reference>
<dbReference type="OrthoDB" id="536211at2759"/>
<evidence type="ECO:0000256" key="3">
    <source>
        <dbReference type="ARBA" id="ARBA00022670"/>
    </source>
</evidence>
<feature type="domain" description="Peptidase M43 pregnancy-associated plasma-A" evidence="10">
    <location>
        <begin position="86"/>
        <end position="213"/>
    </location>
</feature>
<keyword evidence="7" id="KW-0862">Zinc</keyword>
<accession>A0A136IR14</accession>
<comment type="function">
    <text evidence="1">Secreted metalloproteinase that allows assimilation of proteinaceous substrates.</text>
</comment>
<evidence type="ECO:0000256" key="7">
    <source>
        <dbReference type="ARBA" id="ARBA00022833"/>
    </source>
</evidence>
<dbReference type="InParanoid" id="A0A136IR14"/>
<name>A0A136IR14_9PEZI</name>
<keyword evidence="3" id="KW-0645">Protease</keyword>
<gene>
    <name evidence="11" type="ORF">Micbo1qcDRAFT_108810</name>
</gene>
<proteinExistence type="inferred from homology"/>
<keyword evidence="5" id="KW-0732">Signal</keyword>
<dbReference type="STRING" id="196109.A0A136IR14"/>
<dbReference type="GO" id="GO:0006508">
    <property type="term" value="P:proteolysis"/>
    <property type="evidence" value="ECO:0007669"/>
    <property type="project" value="UniProtKB-KW"/>
</dbReference>
<feature type="non-terminal residue" evidence="11">
    <location>
        <position position="1"/>
    </location>
</feature>
<keyword evidence="12" id="KW-1185">Reference proteome</keyword>
<keyword evidence="9" id="KW-1015">Disulfide bond</keyword>
<evidence type="ECO:0000256" key="8">
    <source>
        <dbReference type="ARBA" id="ARBA00023049"/>
    </source>
</evidence>
<evidence type="ECO:0000256" key="4">
    <source>
        <dbReference type="ARBA" id="ARBA00022723"/>
    </source>
</evidence>
<evidence type="ECO:0000256" key="2">
    <source>
        <dbReference type="ARBA" id="ARBA00008721"/>
    </source>
</evidence>
<dbReference type="InterPro" id="IPR024079">
    <property type="entry name" value="MetalloPept_cat_dom_sf"/>
</dbReference>
<dbReference type="CDD" id="cd04275">
    <property type="entry name" value="ZnMc_pappalysin_like"/>
    <property type="match status" value="1"/>
</dbReference>
<dbReference type="GO" id="GO:0008237">
    <property type="term" value="F:metallopeptidase activity"/>
    <property type="evidence" value="ECO:0007669"/>
    <property type="project" value="UniProtKB-KW"/>
</dbReference>
<dbReference type="PANTHER" id="PTHR47466">
    <property type="match status" value="1"/>
</dbReference>
<dbReference type="PANTHER" id="PTHR47466:SF1">
    <property type="entry name" value="METALLOPROTEASE MEP1 (AFU_ORTHOLOGUE AFUA_1G07730)-RELATED"/>
    <property type="match status" value="1"/>
</dbReference>
<dbReference type="AlphaFoldDB" id="A0A136IR14"/>
<comment type="similarity">
    <text evidence="2">Belongs to the peptidase M43B family.</text>
</comment>
<evidence type="ECO:0000256" key="5">
    <source>
        <dbReference type="ARBA" id="ARBA00022729"/>
    </source>
</evidence>